<keyword evidence="3" id="KW-0963">Cytoplasm</keyword>
<dbReference type="FunFam" id="1.20.58.1250:FF:000002">
    <property type="entry name" value="Tubulin-specific chaperone c, putative"/>
    <property type="match status" value="1"/>
</dbReference>
<dbReference type="Proteomes" id="UP000799324">
    <property type="component" value="Unassembled WGS sequence"/>
</dbReference>
<feature type="compositionally biased region" description="Low complexity" evidence="7">
    <location>
        <begin position="245"/>
        <end position="261"/>
    </location>
</feature>
<name>A0A6A6TEY0_9PLEO</name>
<comment type="similarity">
    <text evidence="2">Belongs to the TBCC family.</text>
</comment>
<dbReference type="GO" id="GO:0015631">
    <property type="term" value="F:tubulin binding"/>
    <property type="evidence" value="ECO:0007669"/>
    <property type="project" value="InterPro"/>
</dbReference>
<dbReference type="Pfam" id="PF07986">
    <property type="entry name" value="TBCC"/>
    <property type="match status" value="1"/>
</dbReference>
<dbReference type="OrthoDB" id="194775at2759"/>
<evidence type="ECO:0000256" key="2">
    <source>
        <dbReference type="ARBA" id="ARBA00008848"/>
    </source>
</evidence>
<evidence type="ECO:0000256" key="6">
    <source>
        <dbReference type="ARBA" id="ARBA00026055"/>
    </source>
</evidence>
<comment type="subcellular location">
    <subcellularLocation>
        <location evidence="1">Cytoplasm</location>
    </subcellularLocation>
</comment>
<dbReference type="PANTHER" id="PTHR15139:SF0">
    <property type="entry name" value="TUBULIN-SPECIFIC CHAPERONE C"/>
    <property type="match status" value="1"/>
</dbReference>
<dbReference type="Pfam" id="PF16752">
    <property type="entry name" value="TBCC_N"/>
    <property type="match status" value="1"/>
</dbReference>
<dbReference type="GO" id="GO:0007021">
    <property type="term" value="P:tubulin complex assembly"/>
    <property type="evidence" value="ECO:0007669"/>
    <property type="project" value="TreeGrafter"/>
</dbReference>
<dbReference type="InterPro" id="IPR012945">
    <property type="entry name" value="Tubulin-bd_cofactor_C_dom"/>
</dbReference>
<feature type="region of interest" description="Disordered" evidence="7">
    <location>
        <begin position="125"/>
        <end position="199"/>
    </location>
</feature>
<dbReference type="InterPro" id="IPR027684">
    <property type="entry name" value="TBCC"/>
</dbReference>
<dbReference type="InterPro" id="IPR016098">
    <property type="entry name" value="CAP/MinC_C"/>
</dbReference>
<reference evidence="9" key="1">
    <citation type="journal article" date="2020" name="Stud. Mycol.">
        <title>101 Dothideomycetes genomes: a test case for predicting lifestyles and emergence of pathogens.</title>
        <authorList>
            <person name="Haridas S."/>
            <person name="Albert R."/>
            <person name="Binder M."/>
            <person name="Bloem J."/>
            <person name="Labutti K."/>
            <person name="Salamov A."/>
            <person name="Andreopoulos B."/>
            <person name="Baker S."/>
            <person name="Barry K."/>
            <person name="Bills G."/>
            <person name="Bluhm B."/>
            <person name="Cannon C."/>
            <person name="Castanera R."/>
            <person name="Culley D."/>
            <person name="Daum C."/>
            <person name="Ezra D."/>
            <person name="Gonzalez J."/>
            <person name="Henrissat B."/>
            <person name="Kuo A."/>
            <person name="Liang C."/>
            <person name="Lipzen A."/>
            <person name="Lutzoni F."/>
            <person name="Magnuson J."/>
            <person name="Mondo S."/>
            <person name="Nolan M."/>
            <person name="Ohm R."/>
            <person name="Pangilinan J."/>
            <person name="Park H.-J."/>
            <person name="Ramirez L."/>
            <person name="Alfaro M."/>
            <person name="Sun H."/>
            <person name="Tritt A."/>
            <person name="Yoshinaga Y."/>
            <person name="Zwiers L.-H."/>
            <person name="Turgeon B."/>
            <person name="Goodwin S."/>
            <person name="Spatafora J."/>
            <person name="Crous P."/>
            <person name="Grigoriev I."/>
        </authorList>
    </citation>
    <scope>NUCLEOTIDE SEQUENCE</scope>
    <source>
        <strain evidence="9">CBS 122681</strain>
    </source>
</reference>
<dbReference type="PANTHER" id="PTHR15139">
    <property type="entry name" value="TUBULIN FOLDING COFACTOR C"/>
    <property type="match status" value="1"/>
</dbReference>
<dbReference type="SMART" id="SM00673">
    <property type="entry name" value="CARP"/>
    <property type="match status" value="1"/>
</dbReference>
<protein>
    <submittedName>
        <fullName evidence="9">TBCC-domain-containing protein</fullName>
    </submittedName>
</protein>
<dbReference type="InterPro" id="IPR017901">
    <property type="entry name" value="C-CAP_CF_C-like"/>
</dbReference>
<keyword evidence="10" id="KW-1185">Reference proteome</keyword>
<organism evidence="9 10">
    <name type="scientific">Lophiostoma macrostomum CBS 122681</name>
    <dbReference type="NCBI Taxonomy" id="1314788"/>
    <lineage>
        <taxon>Eukaryota</taxon>
        <taxon>Fungi</taxon>
        <taxon>Dikarya</taxon>
        <taxon>Ascomycota</taxon>
        <taxon>Pezizomycotina</taxon>
        <taxon>Dothideomycetes</taxon>
        <taxon>Pleosporomycetidae</taxon>
        <taxon>Pleosporales</taxon>
        <taxon>Lophiostomataceae</taxon>
        <taxon>Lophiostoma</taxon>
    </lineage>
</organism>
<feature type="compositionally biased region" description="Basic and acidic residues" evidence="7">
    <location>
        <begin position="156"/>
        <end position="168"/>
    </location>
</feature>
<dbReference type="Gene3D" id="1.20.58.1250">
    <property type="entry name" value="Tubulin Binding Cofactor C, N-terminal domain"/>
    <property type="match status" value="1"/>
</dbReference>
<evidence type="ECO:0000256" key="7">
    <source>
        <dbReference type="SAM" id="MobiDB-lite"/>
    </source>
</evidence>
<evidence type="ECO:0000256" key="3">
    <source>
        <dbReference type="ARBA" id="ARBA00022490"/>
    </source>
</evidence>
<dbReference type="GO" id="GO:0007023">
    <property type="term" value="P:post-chaperonin tubulin folding pathway"/>
    <property type="evidence" value="ECO:0007669"/>
    <property type="project" value="InterPro"/>
</dbReference>
<evidence type="ECO:0000256" key="1">
    <source>
        <dbReference type="ARBA" id="ARBA00004496"/>
    </source>
</evidence>
<accession>A0A6A6TEY0</accession>
<evidence type="ECO:0000313" key="9">
    <source>
        <dbReference type="EMBL" id="KAF2657807.1"/>
    </source>
</evidence>
<gene>
    <name evidence="9" type="ORF">K491DRAFT_690697</name>
</gene>
<evidence type="ECO:0000259" key="8">
    <source>
        <dbReference type="PROSITE" id="PS51329"/>
    </source>
</evidence>
<keyword evidence="4" id="KW-0007">Acetylation</keyword>
<feature type="region of interest" description="Disordered" evidence="7">
    <location>
        <begin position="242"/>
        <end position="261"/>
    </location>
</feature>
<dbReference type="GO" id="GO:0005737">
    <property type="term" value="C:cytoplasm"/>
    <property type="evidence" value="ECO:0007669"/>
    <property type="project" value="UniProtKB-SubCell"/>
</dbReference>
<feature type="domain" description="C-CAP/cofactor C-like" evidence="8">
    <location>
        <begin position="197"/>
        <end position="359"/>
    </location>
</feature>
<dbReference type="PROSITE" id="PS51329">
    <property type="entry name" value="C_CAP_COFACTOR_C"/>
    <property type="match status" value="1"/>
</dbReference>
<dbReference type="InterPro" id="IPR031925">
    <property type="entry name" value="TBCC_N"/>
</dbReference>
<dbReference type="Gene3D" id="2.160.20.70">
    <property type="match status" value="1"/>
</dbReference>
<sequence>MATSAQSNMQLGTKERFFAYFKHEVTALQEQMERLATTAPSGGERKDAVDHCLAGIDRLSHEVKDASSYIPAYDQRTYADAIKALGEKLQKTRNDFAPPKKFQFSTARKNASAISINDAAELAQQHGSGSLHVPGYPSDASGTNSSFAPTPLDKLSPSEEKPEPDLHARVNKNLSRAREDEYGGEGGEDGNAASSSAIRKPSFSNASSITISNHTSVHILLPTSASHATSSGTVSNVRHSVVDLSPPTTSTTTNSTGASAPSPFAGLTLKNIKDSLIICGAVAGSAHVTSVENSVVVVATCRQFRMHSSKNVDVYLHCASRPIIEDCEGVRFAEVPGAYTTSDSKQTPNQWDKIDDFTWLKAGPNPHYKLLDQADRISDEVWTQTVPGGHSVSLDDILRAVGVLR</sequence>
<comment type="subunit">
    <text evidence="6">Supercomplex made of cofactors A to E. Cofactors A and D function by capturing and stabilizing tubulin in a quasi-native conformation. Cofactor E binds to the cofactor D-tubulin complex; interaction with cofactor C then causes the release of tubulin polypeptides that are committed to the native state.</text>
</comment>
<evidence type="ECO:0000313" key="10">
    <source>
        <dbReference type="Proteomes" id="UP000799324"/>
    </source>
</evidence>
<dbReference type="InterPro" id="IPR038397">
    <property type="entry name" value="TBCC_N_sf"/>
</dbReference>
<dbReference type="AlphaFoldDB" id="A0A6A6TEY0"/>
<keyword evidence="5" id="KW-0143">Chaperone</keyword>
<proteinExistence type="inferred from homology"/>
<dbReference type="InterPro" id="IPR006599">
    <property type="entry name" value="CARP_motif"/>
</dbReference>
<evidence type="ECO:0000256" key="5">
    <source>
        <dbReference type="ARBA" id="ARBA00023186"/>
    </source>
</evidence>
<dbReference type="EMBL" id="MU004321">
    <property type="protein sequence ID" value="KAF2657807.1"/>
    <property type="molecule type" value="Genomic_DNA"/>
</dbReference>
<evidence type="ECO:0000256" key="4">
    <source>
        <dbReference type="ARBA" id="ARBA00022990"/>
    </source>
</evidence>